<dbReference type="EMBL" id="VJMJ01000418">
    <property type="protein sequence ID" value="KAF0721420.1"/>
    <property type="molecule type" value="Genomic_DNA"/>
</dbReference>
<evidence type="ECO:0000313" key="7">
    <source>
        <dbReference type="Proteomes" id="UP000481153"/>
    </source>
</evidence>
<dbReference type="PROSITE" id="PS01159">
    <property type="entry name" value="WW_DOMAIN_1"/>
    <property type="match status" value="2"/>
</dbReference>
<dbReference type="PRINTS" id="PR00019">
    <property type="entry name" value="LEURICHRPT"/>
</dbReference>
<evidence type="ECO:0000313" key="6">
    <source>
        <dbReference type="EMBL" id="KAF0728350.1"/>
    </source>
</evidence>
<name>A0A6G0WLX8_9STRA</name>
<dbReference type="AlphaFoldDB" id="A0A6G0WLX8"/>
<dbReference type="InterPro" id="IPR011990">
    <property type="entry name" value="TPR-like_helical_dom_sf"/>
</dbReference>
<proteinExistence type="predicted"/>
<dbReference type="Proteomes" id="UP000481153">
    <property type="component" value="Unassembled WGS sequence"/>
</dbReference>
<feature type="domain" description="WW" evidence="4">
    <location>
        <begin position="117"/>
        <end position="151"/>
    </location>
</feature>
<dbReference type="InterPro" id="IPR001202">
    <property type="entry name" value="WW_dom"/>
</dbReference>
<keyword evidence="7" id="KW-1185">Reference proteome</keyword>
<dbReference type="CDD" id="cd00201">
    <property type="entry name" value="WW"/>
    <property type="match status" value="2"/>
</dbReference>
<feature type="compositionally biased region" description="Polar residues" evidence="3">
    <location>
        <begin position="143"/>
        <end position="157"/>
    </location>
</feature>
<organism evidence="6 7">
    <name type="scientific">Aphanomyces euteiches</name>
    <dbReference type="NCBI Taxonomy" id="100861"/>
    <lineage>
        <taxon>Eukaryota</taxon>
        <taxon>Sar</taxon>
        <taxon>Stramenopiles</taxon>
        <taxon>Oomycota</taxon>
        <taxon>Saprolegniomycetes</taxon>
        <taxon>Saprolegniales</taxon>
        <taxon>Verrucalvaceae</taxon>
        <taxon>Aphanomyces</taxon>
    </lineage>
</organism>
<dbReference type="InterPro" id="IPR003591">
    <property type="entry name" value="Leu-rich_rpt_typical-subtyp"/>
</dbReference>
<gene>
    <name evidence="6" type="ORF">Ae201684_013715</name>
    <name evidence="5" type="ORF">Ae201684_019145</name>
</gene>
<sequence>MDRGRWESAVDATTGREYYFNRATEETSWTKPEEQTPKARVVHTEESAAVLLQALWRARKARDAMQTLLQTITKRIFDPTTQAYFYYNERTGQSSWMTPRGLKTKPKTSSDVGVEPLELPDGWSEAFDDATQRFYYVNESTGESSWTIPSTADSPRIQTPDELENGFGDDEDHNDQVEQEEASPIQAAVDETASDKSLALHPRRYPRSKAQLIVDAAEDAELDDIPVHELNLSNVQATKLSSRIWNLDHLERLDVSGNRLSRIPSGIQDLTMLTFLDVSHNELTTLPTGLQTTVTLRHLDASHNCIASFSPKLWKLRGLEHLDLSHNAMTELPFVEGDLRLLKETGAWQVGVGLLTKLTALDLSHNRLAVCPMLLDKCEALKTLELSYNCIPKLDPDFGNLAAVESCRLEHNELEELPESTSRMAQLQTLIVHHNKLQSLPASIGGCVALTVLDLSSNKLTELPQTLQALVALKRLDLAHNPQLVFPNVLPSLSSLEFLELTGCNLPDLPSKAFSFPEGALPAIHSILLSHNQLTELPLDIELLKQSLQVLQLAHNRKSHLPTRLFDCAQLTELDLSHNQLTDLPPGLANLKCLTRLDLSFNKLVAMPDDSVHLVQLKTLRLAHNNLQTLPGRFGFLKKLEHWDVSYNALKHLPSTCHHMAKLKFVNASFNQLETRPPFFHDSKTTFVDWSHNPFEAKEEAFRAQLNQVAAAKQELDKNNYDAAATVFSRLLFDLPIRPYRVLDSNQQTVRVQASFYRGICRYQQIVQAMAALETLADEAAHLERFLHEDELTEHRFHSEAESHTARLRLDQVIAERVRLRSSMRKWQSEAATDLQRAVRYKMEPITASFTLGCLYLHAFQLPEAIDTLTATLTYFSDGITQGAVPVLLQRAVAWELLGQPIRAKDDYNLVLAVVPFHEQATQRLADLETHQAKYHAGFDTEAMRRAFVMEPNGICHRRNDPMISTEKLNEIDSPAAFAQACDDLRDAHSRKVREEKAQWEEERRSRERKVAKAQERRREVRETLALEKEEEGQRERELQIEFARRQKQLELMREENERQWMQYEEATQRWVESERERIRLEEEAALEEARKKELAKAEYKKRLARRGGLRQGGRKGGRV</sequence>
<accession>A0A6G0WLX8</accession>
<dbReference type="PANTHER" id="PTHR48051">
    <property type="match status" value="1"/>
</dbReference>
<protein>
    <recommendedName>
        <fullName evidence="4">WW domain-containing protein</fullName>
    </recommendedName>
</protein>
<dbReference type="Gene3D" id="3.80.10.10">
    <property type="entry name" value="Ribonuclease Inhibitor"/>
    <property type="match status" value="3"/>
</dbReference>
<feature type="domain" description="WW" evidence="4">
    <location>
        <begin position="6"/>
        <end position="34"/>
    </location>
</feature>
<dbReference type="Pfam" id="PF13855">
    <property type="entry name" value="LRR_8"/>
    <property type="match status" value="4"/>
</dbReference>
<dbReference type="SMART" id="SM00456">
    <property type="entry name" value="WW"/>
    <property type="match status" value="3"/>
</dbReference>
<feature type="region of interest" description="Disordered" evidence="3">
    <location>
        <begin position="994"/>
        <end position="1020"/>
    </location>
</feature>
<dbReference type="GO" id="GO:0005737">
    <property type="term" value="C:cytoplasm"/>
    <property type="evidence" value="ECO:0007669"/>
    <property type="project" value="TreeGrafter"/>
</dbReference>
<evidence type="ECO:0000259" key="4">
    <source>
        <dbReference type="PROSITE" id="PS50020"/>
    </source>
</evidence>
<feature type="compositionally biased region" description="Acidic residues" evidence="3">
    <location>
        <begin position="161"/>
        <end position="181"/>
    </location>
</feature>
<dbReference type="Gene3D" id="1.25.40.10">
    <property type="entry name" value="Tetratricopeptide repeat domain"/>
    <property type="match status" value="1"/>
</dbReference>
<keyword evidence="2" id="KW-0677">Repeat</keyword>
<feature type="region of interest" description="Disordered" evidence="3">
    <location>
        <begin position="143"/>
        <end position="184"/>
    </location>
</feature>
<comment type="caution">
    <text evidence="6">The sequence shown here is derived from an EMBL/GenBank/DDBJ whole genome shotgun (WGS) entry which is preliminary data.</text>
</comment>
<dbReference type="Gene3D" id="2.20.70.10">
    <property type="match status" value="2"/>
</dbReference>
<dbReference type="InterPro" id="IPR050216">
    <property type="entry name" value="LRR_domain-containing"/>
</dbReference>
<dbReference type="SUPFAM" id="SSF52058">
    <property type="entry name" value="L domain-like"/>
    <property type="match status" value="2"/>
</dbReference>
<dbReference type="VEuPathDB" id="FungiDB:AeMF1_005616"/>
<dbReference type="SUPFAM" id="SSF51045">
    <property type="entry name" value="WW domain"/>
    <property type="match status" value="2"/>
</dbReference>
<dbReference type="SUPFAM" id="SSF48452">
    <property type="entry name" value="TPR-like"/>
    <property type="match status" value="1"/>
</dbReference>
<dbReference type="PROSITE" id="PS50096">
    <property type="entry name" value="IQ"/>
    <property type="match status" value="1"/>
</dbReference>
<dbReference type="SMART" id="SM00364">
    <property type="entry name" value="LRR_BAC"/>
    <property type="match status" value="12"/>
</dbReference>
<dbReference type="InterPro" id="IPR001611">
    <property type="entry name" value="Leu-rich_rpt"/>
</dbReference>
<dbReference type="PROSITE" id="PS51450">
    <property type="entry name" value="LRR"/>
    <property type="match status" value="4"/>
</dbReference>
<evidence type="ECO:0000256" key="1">
    <source>
        <dbReference type="ARBA" id="ARBA00022614"/>
    </source>
</evidence>
<dbReference type="Pfam" id="PF00397">
    <property type="entry name" value="WW"/>
    <property type="match status" value="2"/>
</dbReference>
<evidence type="ECO:0000313" key="5">
    <source>
        <dbReference type="EMBL" id="KAF0721420.1"/>
    </source>
</evidence>
<keyword evidence="1" id="KW-0433">Leucine-rich repeat</keyword>
<dbReference type="EMBL" id="VJMJ01000178">
    <property type="protein sequence ID" value="KAF0728350.1"/>
    <property type="molecule type" value="Genomic_DNA"/>
</dbReference>
<dbReference type="PROSITE" id="PS50020">
    <property type="entry name" value="WW_DOMAIN_2"/>
    <property type="match status" value="2"/>
</dbReference>
<dbReference type="SMART" id="SM00365">
    <property type="entry name" value="LRR_SD22"/>
    <property type="match status" value="6"/>
</dbReference>
<evidence type="ECO:0000256" key="3">
    <source>
        <dbReference type="SAM" id="MobiDB-lite"/>
    </source>
</evidence>
<evidence type="ECO:0000256" key="2">
    <source>
        <dbReference type="ARBA" id="ARBA00022737"/>
    </source>
</evidence>
<dbReference type="PANTHER" id="PTHR48051:SF54">
    <property type="entry name" value="LEUCINE-RICH REPEAT-CONTAINING PROTEIN"/>
    <property type="match status" value="1"/>
</dbReference>
<dbReference type="SMART" id="SM00369">
    <property type="entry name" value="LRR_TYP"/>
    <property type="match status" value="15"/>
</dbReference>
<reference evidence="6 7" key="1">
    <citation type="submission" date="2019-07" db="EMBL/GenBank/DDBJ databases">
        <title>Genomics analysis of Aphanomyces spp. identifies a new class of oomycete effector associated with host adaptation.</title>
        <authorList>
            <person name="Gaulin E."/>
        </authorList>
    </citation>
    <scope>NUCLEOTIDE SEQUENCE [LARGE SCALE GENOMIC DNA]</scope>
    <source>
        <strain evidence="6 7">ATCC 201684</strain>
    </source>
</reference>
<dbReference type="InterPro" id="IPR036020">
    <property type="entry name" value="WW_dom_sf"/>
</dbReference>
<dbReference type="InterPro" id="IPR032675">
    <property type="entry name" value="LRR_dom_sf"/>
</dbReference>